<gene>
    <name evidence="2" type="ORF">PLEPLA_LOCUS48215</name>
</gene>
<name>A0A9N7ZFM0_PLEPL</name>
<feature type="region of interest" description="Disordered" evidence="1">
    <location>
        <begin position="19"/>
        <end position="81"/>
    </location>
</feature>
<dbReference type="AlphaFoldDB" id="A0A9N7ZFM0"/>
<feature type="compositionally biased region" description="Basic and acidic residues" evidence="1">
    <location>
        <begin position="72"/>
        <end position="81"/>
    </location>
</feature>
<comment type="caution">
    <text evidence="2">The sequence shown here is derived from an EMBL/GenBank/DDBJ whole genome shotgun (WGS) entry which is preliminary data.</text>
</comment>
<organism evidence="2 3">
    <name type="scientific">Pleuronectes platessa</name>
    <name type="common">European plaice</name>
    <dbReference type="NCBI Taxonomy" id="8262"/>
    <lineage>
        <taxon>Eukaryota</taxon>
        <taxon>Metazoa</taxon>
        <taxon>Chordata</taxon>
        <taxon>Craniata</taxon>
        <taxon>Vertebrata</taxon>
        <taxon>Euteleostomi</taxon>
        <taxon>Actinopterygii</taxon>
        <taxon>Neopterygii</taxon>
        <taxon>Teleostei</taxon>
        <taxon>Neoteleostei</taxon>
        <taxon>Acanthomorphata</taxon>
        <taxon>Carangaria</taxon>
        <taxon>Pleuronectiformes</taxon>
        <taxon>Pleuronectoidei</taxon>
        <taxon>Pleuronectidae</taxon>
        <taxon>Pleuronectes</taxon>
    </lineage>
</organism>
<proteinExistence type="predicted"/>
<dbReference type="EMBL" id="CADEAL010004473">
    <property type="protein sequence ID" value="CAB1460364.1"/>
    <property type="molecule type" value="Genomic_DNA"/>
</dbReference>
<keyword evidence="3" id="KW-1185">Reference proteome</keyword>
<dbReference type="Proteomes" id="UP001153269">
    <property type="component" value="Unassembled WGS sequence"/>
</dbReference>
<feature type="compositionally biased region" description="Basic and acidic residues" evidence="1">
    <location>
        <begin position="41"/>
        <end position="62"/>
    </location>
</feature>
<evidence type="ECO:0000313" key="2">
    <source>
        <dbReference type="EMBL" id="CAB1460364.1"/>
    </source>
</evidence>
<evidence type="ECO:0000256" key="1">
    <source>
        <dbReference type="SAM" id="MobiDB-lite"/>
    </source>
</evidence>
<reference evidence="2" key="1">
    <citation type="submission" date="2020-03" db="EMBL/GenBank/DDBJ databases">
        <authorList>
            <person name="Weist P."/>
        </authorList>
    </citation>
    <scope>NUCLEOTIDE SEQUENCE</scope>
</reference>
<accession>A0A9N7ZFM0</accession>
<evidence type="ECO:0000313" key="3">
    <source>
        <dbReference type="Proteomes" id="UP001153269"/>
    </source>
</evidence>
<protein>
    <submittedName>
        <fullName evidence="2">Uncharacterized protein</fullName>
    </submittedName>
</protein>
<sequence length="191" mass="20968">MSGILVLKEGVEQAVRGDAGAAAASALTHPGVTGTHRAGRRKEEGGGGGGEAKEEGREEEKRRKTQLCQKEAGGRDEERWTRKEESRRRLGWCSHVRHTFAAERHRHSTVSRCSLHLYLCPSFPPSAPLLACIPPALSSPSDRLGCHGNRSSVMVRLVLSHDWRGDTRAAPMRREEKVQRGMNLLSGCINS</sequence>